<feature type="region of interest" description="Disordered" evidence="4">
    <location>
        <begin position="320"/>
        <end position="359"/>
    </location>
</feature>
<dbReference type="EC" id="5.6.2.4" evidence="3"/>
<dbReference type="GO" id="GO:0000724">
    <property type="term" value="P:double-strand break repair via homologous recombination"/>
    <property type="evidence" value="ECO:0007669"/>
    <property type="project" value="TreeGrafter"/>
</dbReference>
<dbReference type="EMBL" id="JARKIE010000267">
    <property type="protein sequence ID" value="KAJ7659849.1"/>
    <property type="molecule type" value="Genomic_DNA"/>
</dbReference>
<protein>
    <recommendedName>
        <fullName evidence="3">DNA 3'-5' helicase</fullName>
        <ecNumber evidence="3">5.6.2.4</ecNumber>
    </recommendedName>
</protein>
<dbReference type="Proteomes" id="UP001221757">
    <property type="component" value="Unassembled WGS sequence"/>
</dbReference>
<dbReference type="CDD" id="cd18785">
    <property type="entry name" value="SF2_C"/>
    <property type="match status" value="1"/>
</dbReference>
<evidence type="ECO:0000313" key="7">
    <source>
        <dbReference type="Proteomes" id="UP001221757"/>
    </source>
</evidence>
<feature type="non-terminal residue" evidence="6">
    <location>
        <position position="528"/>
    </location>
</feature>
<name>A0AAD7G5V2_MYCRO</name>
<dbReference type="GO" id="GO:0005694">
    <property type="term" value="C:chromosome"/>
    <property type="evidence" value="ECO:0007669"/>
    <property type="project" value="TreeGrafter"/>
</dbReference>
<dbReference type="Pfam" id="PF00271">
    <property type="entry name" value="Helicase_C"/>
    <property type="match status" value="1"/>
</dbReference>
<evidence type="ECO:0000259" key="5">
    <source>
        <dbReference type="PROSITE" id="PS51194"/>
    </source>
</evidence>
<dbReference type="GO" id="GO:0043138">
    <property type="term" value="F:3'-5' DNA helicase activity"/>
    <property type="evidence" value="ECO:0007669"/>
    <property type="project" value="UniProtKB-EC"/>
</dbReference>
<dbReference type="Gene3D" id="3.40.50.300">
    <property type="entry name" value="P-loop containing nucleotide triphosphate hydrolases"/>
    <property type="match status" value="2"/>
</dbReference>
<dbReference type="GO" id="GO:0005737">
    <property type="term" value="C:cytoplasm"/>
    <property type="evidence" value="ECO:0007669"/>
    <property type="project" value="TreeGrafter"/>
</dbReference>
<evidence type="ECO:0000256" key="4">
    <source>
        <dbReference type="SAM" id="MobiDB-lite"/>
    </source>
</evidence>
<keyword evidence="7" id="KW-1185">Reference proteome</keyword>
<dbReference type="PANTHER" id="PTHR13710">
    <property type="entry name" value="DNA HELICASE RECQ FAMILY MEMBER"/>
    <property type="match status" value="1"/>
</dbReference>
<dbReference type="InterPro" id="IPR027417">
    <property type="entry name" value="P-loop_NTPase"/>
</dbReference>
<evidence type="ECO:0000256" key="3">
    <source>
        <dbReference type="ARBA" id="ARBA00034808"/>
    </source>
</evidence>
<dbReference type="PANTHER" id="PTHR13710:SF154">
    <property type="entry name" value="RECQ HELICASE, PUTATIVE (AFU_ORTHOLOGUE AFUA_6G14720)-RELATED"/>
    <property type="match status" value="1"/>
</dbReference>
<reference evidence="6" key="1">
    <citation type="submission" date="2023-03" db="EMBL/GenBank/DDBJ databases">
        <title>Massive genome expansion in bonnet fungi (Mycena s.s.) driven by repeated elements and novel gene families across ecological guilds.</title>
        <authorList>
            <consortium name="Lawrence Berkeley National Laboratory"/>
            <person name="Harder C.B."/>
            <person name="Miyauchi S."/>
            <person name="Viragh M."/>
            <person name="Kuo A."/>
            <person name="Thoen E."/>
            <person name="Andreopoulos B."/>
            <person name="Lu D."/>
            <person name="Skrede I."/>
            <person name="Drula E."/>
            <person name="Henrissat B."/>
            <person name="Morin E."/>
            <person name="Kohler A."/>
            <person name="Barry K."/>
            <person name="LaButti K."/>
            <person name="Morin E."/>
            <person name="Salamov A."/>
            <person name="Lipzen A."/>
            <person name="Mereny Z."/>
            <person name="Hegedus B."/>
            <person name="Baldrian P."/>
            <person name="Stursova M."/>
            <person name="Weitz H."/>
            <person name="Taylor A."/>
            <person name="Grigoriev I.V."/>
            <person name="Nagy L.G."/>
            <person name="Martin F."/>
            <person name="Kauserud H."/>
        </authorList>
    </citation>
    <scope>NUCLEOTIDE SEQUENCE</scope>
    <source>
        <strain evidence="6">CBHHK067</strain>
    </source>
</reference>
<comment type="catalytic activity">
    <reaction evidence="2">
        <text>Couples ATP hydrolysis with the unwinding of duplex DNA by translocating in the 3'-5' direction.</text>
        <dbReference type="EC" id="5.6.2.4"/>
    </reaction>
</comment>
<dbReference type="InterPro" id="IPR001650">
    <property type="entry name" value="Helicase_C-like"/>
</dbReference>
<feature type="domain" description="Helicase C-terminal" evidence="5">
    <location>
        <begin position="179"/>
        <end position="345"/>
    </location>
</feature>
<accession>A0AAD7G5V2</accession>
<evidence type="ECO:0000256" key="2">
    <source>
        <dbReference type="ARBA" id="ARBA00034617"/>
    </source>
</evidence>
<keyword evidence="6" id="KW-0378">Hydrolase</keyword>
<organism evidence="6 7">
    <name type="scientific">Mycena rosella</name>
    <name type="common">Pink bonnet</name>
    <name type="synonym">Agaricus rosellus</name>
    <dbReference type="NCBI Taxonomy" id="1033263"/>
    <lineage>
        <taxon>Eukaryota</taxon>
        <taxon>Fungi</taxon>
        <taxon>Dikarya</taxon>
        <taxon>Basidiomycota</taxon>
        <taxon>Agaricomycotina</taxon>
        <taxon>Agaricomycetes</taxon>
        <taxon>Agaricomycetidae</taxon>
        <taxon>Agaricales</taxon>
        <taxon>Marasmiineae</taxon>
        <taxon>Mycenaceae</taxon>
        <taxon>Mycena</taxon>
    </lineage>
</organism>
<proteinExistence type="inferred from homology"/>
<dbReference type="GO" id="GO:0009378">
    <property type="term" value="F:four-way junction helicase activity"/>
    <property type="evidence" value="ECO:0007669"/>
    <property type="project" value="TreeGrafter"/>
</dbReference>
<comment type="caution">
    <text evidence="6">The sequence shown here is derived from an EMBL/GenBank/DDBJ whole genome shotgun (WGS) entry which is preliminary data.</text>
</comment>
<evidence type="ECO:0000313" key="6">
    <source>
        <dbReference type="EMBL" id="KAJ7659849.1"/>
    </source>
</evidence>
<dbReference type="AlphaFoldDB" id="A0AAD7G5V2"/>
<evidence type="ECO:0000256" key="1">
    <source>
        <dbReference type="ARBA" id="ARBA00005446"/>
    </source>
</evidence>
<dbReference type="SUPFAM" id="SSF52540">
    <property type="entry name" value="P-loop containing nucleoside triphosphate hydrolases"/>
    <property type="match status" value="1"/>
</dbReference>
<gene>
    <name evidence="6" type="ORF">B0H17DRAFT_1260848</name>
</gene>
<dbReference type="PROSITE" id="PS51194">
    <property type="entry name" value="HELICASE_CTER"/>
    <property type="match status" value="1"/>
</dbReference>
<dbReference type="GO" id="GO:0016787">
    <property type="term" value="F:hydrolase activity"/>
    <property type="evidence" value="ECO:0007669"/>
    <property type="project" value="UniProtKB-KW"/>
</dbReference>
<comment type="similarity">
    <text evidence="1">Belongs to the helicase family. RecQ subfamily.</text>
</comment>
<sequence length="528" mass="59241">QVSDFLKKFGIATVAVNEDTPNCPVLWSVRAVLCFLLAPARILRQAIFEGRIPHLIVQPEQFTLNHGHLPKLARLLRDSKFVSRIARVAVDECHNIRNVGSSVNGRKPFRPAYGALPQLRIRLGKTTAWTFLSATVPDYIYNHIHQSLAIGPSPTIIRVSTNRPNLIYATHSLVGGRGNMHNLDLIVPKDFHPPMRLPKLVIFHGNKAETAIARQHINSLLPEALQNIGIVRHYHADMSREYLEDAYSSFADPDGTALILNATAGAGEGLDVEGINGVIIYGIASDIPTKSQWDGRAGRSTNAEAFCVQMVEPWVHEIDSSQLPIDPNDPDHPLSDAALTKKNPTKQERTGRASARHATSPECARVLQAEYYEDNSPEALHYTGRWCCDSSVHTGNMFALERFFLGPVHTEQPAPLPEKRKRTSYRPTKERPELEELLIEWRTEMHSRLTLRAIRPPTFILDSTAIKKLTMARASSITSAASITELLKQSSEWEYMWAEKLFNLISGYKPTVDKESEEDEPQPKRSRR</sequence>